<dbReference type="InParanoid" id="I1IPA5"/>
<keyword evidence="1" id="KW-0812">Transmembrane</keyword>
<keyword evidence="1" id="KW-1133">Transmembrane helix</keyword>
<feature type="transmembrane region" description="Helical" evidence="1">
    <location>
        <begin position="71"/>
        <end position="92"/>
    </location>
</feature>
<dbReference type="HOGENOM" id="CLU_1680350_0_0_1"/>
<organism evidence="3">
    <name type="scientific">Brachypodium distachyon</name>
    <name type="common">Purple false brome</name>
    <name type="synonym">Trachynia distachya</name>
    <dbReference type="NCBI Taxonomy" id="15368"/>
    <lineage>
        <taxon>Eukaryota</taxon>
        <taxon>Viridiplantae</taxon>
        <taxon>Streptophyta</taxon>
        <taxon>Embryophyta</taxon>
        <taxon>Tracheophyta</taxon>
        <taxon>Spermatophyta</taxon>
        <taxon>Magnoliopsida</taxon>
        <taxon>Liliopsida</taxon>
        <taxon>Poales</taxon>
        <taxon>Poaceae</taxon>
        <taxon>BOP clade</taxon>
        <taxon>Pooideae</taxon>
        <taxon>Stipodae</taxon>
        <taxon>Brachypodieae</taxon>
        <taxon>Brachypodium</taxon>
    </lineage>
</organism>
<dbReference type="STRING" id="15368.I1IPA5"/>
<feature type="transmembrane region" description="Helical" evidence="1">
    <location>
        <begin position="104"/>
        <end position="129"/>
    </location>
</feature>
<dbReference type="ExpressionAtlas" id="I1IPA5">
    <property type="expression patterns" value="baseline"/>
</dbReference>
<keyword evidence="4" id="KW-1185">Reference proteome</keyword>
<sequence>MLHESNGDAARNVSTRIGTRFFTPLVRSFLADISWGRFKTIVIYLSVYTVGMLVMKVLASRPAMLQSSNHGEIHCVVVCPELYLTALGNVGIKLCTSSGCPSTGYYFLTTLGVVVILMFLMSLSFTALFTGFGCTDTRKYASLVSAPDCCSREEFAI</sequence>
<dbReference type="EMBL" id="CM000883">
    <property type="protein sequence ID" value="KQJ89793.1"/>
    <property type="molecule type" value="Genomic_DNA"/>
</dbReference>
<dbReference type="AlphaFoldDB" id="I1IPA5"/>
<evidence type="ECO:0000256" key="1">
    <source>
        <dbReference type="SAM" id="Phobius"/>
    </source>
</evidence>
<protein>
    <submittedName>
        <fullName evidence="2 3">Uncharacterized protein</fullName>
    </submittedName>
</protein>
<feature type="transmembrane region" description="Helical" evidence="1">
    <location>
        <begin position="41"/>
        <end position="59"/>
    </location>
</feature>
<dbReference type="Gene3D" id="1.20.1250.20">
    <property type="entry name" value="MFS general substrate transporter like domains"/>
    <property type="match status" value="1"/>
</dbReference>
<proteinExistence type="predicted"/>
<dbReference type="Proteomes" id="UP000008810">
    <property type="component" value="Chromosome 4"/>
</dbReference>
<evidence type="ECO:0000313" key="4">
    <source>
        <dbReference type="Proteomes" id="UP000008810"/>
    </source>
</evidence>
<dbReference type="InterPro" id="IPR036259">
    <property type="entry name" value="MFS_trans_sf"/>
</dbReference>
<evidence type="ECO:0000313" key="3">
    <source>
        <dbReference type="EnsemblPlants" id="KQJ89793"/>
    </source>
</evidence>
<dbReference type="OrthoDB" id="8904098at2759"/>
<dbReference type="EnsemblPlants" id="KQJ89793">
    <property type="protein sequence ID" value="KQJ89793"/>
    <property type="gene ID" value="BRADI_4g27787v3"/>
</dbReference>
<dbReference type="PANTHER" id="PTHR11654">
    <property type="entry name" value="OLIGOPEPTIDE TRANSPORTER-RELATED"/>
    <property type="match status" value="1"/>
</dbReference>
<evidence type="ECO:0000313" key="2">
    <source>
        <dbReference type="EMBL" id="KQJ89793.1"/>
    </source>
</evidence>
<name>I1IPA5_BRADI</name>
<reference evidence="2" key="2">
    <citation type="submission" date="2017-06" db="EMBL/GenBank/DDBJ databases">
        <title>WGS assembly of Brachypodium distachyon.</title>
        <authorList>
            <consortium name="The International Brachypodium Initiative"/>
            <person name="Lucas S."/>
            <person name="Harmon-Smith M."/>
            <person name="Lail K."/>
            <person name="Tice H."/>
            <person name="Grimwood J."/>
            <person name="Bruce D."/>
            <person name="Barry K."/>
            <person name="Shu S."/>
            <person name="Lindquist E."/>
            <person name="Wang M."/>
            <person name="Pitluck S."/>
            <person name="Vogel J.P."/>
            <person name="Garvin D.F."/>
            <person name="Mockler T.C."/>
            <person name="Schmutz J."/>
            <person name="Rokhsar D."/>
            <person name="Bevan M.W."/>
        </authorList>
    </citation>
    <scope>NUCLEOTIDE SEQUENCE</scope>
    <source>
        <strain evidence="2">Bd21</strain>
    </source>
</reference>
<accession>I1IPA5</accession>
<reference evidence="2 3" key="1">
    <citation type="journal article" date="2010" name="Nature">
        <title>Genome sequencing and analysis of the model grass Brachypodium distachyon.</title>
        <authorList>
            <consortium name="International Brachypodium Initiative"/>
        </authorList>
    </citation>
    <scope>NUCLEOTIDE SEQUENCE [LARGE SCALE GENOMIC DNA]</scope>
    <source>
        <strain evidence="2 3">Bd21</strain>
    </source>
</reference>
<keyword evidence="1" id="KW-0472">Membrane</keyword>
<dbReference type="eggNOG" id="KOG1237">
    <property type="taxonomic scope" value="Eukaryota"/>
</dbReference>
<reference evidence="3" key="3">
    <citation type="submission" date="2018-08" db="UniProtKB">
        <authorList>
            <consortium name="EnsemblPlants"/>
        </authorList>
    </citation>
    <scope>IDENTIFICATION</scope>
    <source>
        <strain evidence="3">cv. Bd21</strain>
    </source>
</reference>
<dbReference type="Gramene" id="KQJ89793">
    <property type="protein sequence ID" value="KQJ89793"/>
    <property type="gene ID" value="BRADI_4g27787v3"/>
</dbReference>
<gene>
    <name evidence="2" type="ORF">BRADI_4g27787v3</name>
</gene>